<dbReference type="InterPro" id="IPR050324">
    <property type="entry name" value="CDP-alcohol_PTase-I"/>
</dbReference>
<dbReference type="InterPro" id="IPR043130">
    <property type="entry name" value="CDP-OH_PTrfase_TM_dom"/>
</dbReference>
<keyword evidence="10" id="KW-1208">Phospholipid metabolism</keyword>
<feature type="transmembrane region" description="Helical" evidence="13">
    <location>
        <begin position="81"/>
        <end position="105"/>
    </location>
</feature>
<dbReference type="NCBIfam" id="TIGR00560">
    <property type="entry name" value="pgsA"/>
    <property type="match status" value="1"/>
</dbReference>
<evidence type="ECO:0000256" key="7">
    <source>
        <dbReference type="ARBA" id="ARBA00023098"/>
    </source>
</evidence>
<evidence type="ECO:0000256" key="4">
    <source>
        <dbReference type="ARBA" id="ARBA00022679"/>
    </source>
</evidence>
<evidence type="ECO:0000256" key="11">
    <source>
        <dbReference type="NCBIfam" id="TIGR00560"/>
    </source>
</evidence>
<organism evidence="14 15">
    <name type="scientific">Microvenator marinus</name>
    <dbReference type="NCBI Taxonomy" id="2600177"/>
    <lineage>
        <taxon>Bacteria</taxon>
        <taxon>Deltaproteobacteria</taxon>
        <taxon>Bradymonadales</taxon>
        <taxon>Microvenatoraceae</taxon>
        <taxon>Microvenator</taxon>
    </lineage>
</organism>
<comment type="subcellular location">
    <subcellularLocation>
        <location evidence="1">Membrane</location>
        <topology evidence="1">Multi-pass membrane protein</topology>
    </subcellularLocation>
</comment>
<dbReference type="Pfam" id="PF01066">
    <property type="entry name" value="CDP-OH_P_transf"/>
    <property type="match status" value="1"/>
</dbReference>
<name>A0A5B8XK51_9DELT</name>
<comment type="similarity">
    <text evidence="2 12">Belongs to the CDP-alcohol phosphatidyltransferase class-I family.</text>
</comment>
<dbReference type="InterPro" id="IPR048254">
    <property type="entry name" value="CDP_ALCOHOL_P_TRANSF_CS"/>
</dbReference>
<evidence type="ECO:0000256" key="9">
    <source>
        <dbReference type="ARBA" id="ARBA00023209"/>
    </source>
</evidence>
<dbReference type="InterPro" id="IPR004570">
    <property type="entry name" value="Phosphatidylglycerol_P_synth"/>
</dbReference>
<evidence type="ECO:0000256" key="10">
    <source>
        <dbReference type="ARBA" id="ARBA00023264"/>
    </source>
</evidence>
<feature type="transmembrane region" description="Helical" evidence="13">
    <location>
        <begin position="40"/>
        <end position="61"/>
    </location>
</feature>
<dbReference type="Proteomes" id="UP000321595">
    <property type="component" value="Chromosome"/>
</dbReference>
<evidence type="ECO:0000256" key="1">
    <source>
        <dbReference type="ARBA" id="ARBA00004141"/>
    </source>
</evidence>
<evidence type="ECO:0000313" key="15">
    <source>
        <dbReference type="Proteomes" id="UP000321595"/>
    </source>
</evidence>
<sequence>MSKSTIRQDIVNIPNLLTLFRIALIPVVCWLIYDGTPISCLWAFFFFWVASVTDWLDGYIARKQNLVSITGKFLDPLADKLLVMASLIMLVGLGRVPGWIVILLLSREITITSLRALASSEGMVIAAGEGGKMKTALQMVGLIGLLVHFTYEVNWGFISAKVNFHILGLWLIIVSLFFSIGSAVDYFRGFASALDSRTSNV</sequence>
<dbReference type="EMBL" id="CP042467">
    <property type="protein sequence ID" value="QED25915.1"/>
    <property type="molecule type" value="Genomic_DNA"/>
</dbReference>
<dbReference type="RefSeq" id="WP_146956903.1">
    <property type="nucleotide sequence ID" value="NZ_CP042467.1"/>
</dbReference>
<dbReference type="GO" id="GO:0008444">
    <property type="term" value="F:CDP-diacylglycerol-glycerol-3-phosphate 3-phosphatidyltransferase activity"/>
    <property type="evidence" value="ECO:0007669"/>
    <property type="project" value="UniProtKB-UniRule"/>
</dbReference>
<feature type="transmembrane region" description="Helical" evidence="13">
    <location>
        <begin position="139"/>
        <end position="158"/>
    </location>
</feature>
<keyword evidence="9" id="KW-0594">Phospholipid biosynthesis</keyword>
<dbReference type="PROSITE" id="PS00379">
    <property type="entry name" value="CDP_ALCOHOL_P_TRANSF"/>
    <property type="match status" value="1"/>
</dbReference>
<keyword evidence="4 12" id="KW-0808">Transferase</keyword>
<dbReference type="PIRSF" id="PIRSF000847">
    <property type="entry name" value="Phos_ph_gly_syn"/>
    <property type="match status" value="1"/>
</dbReference>
<keyword evidence="15" id="KW-1185">Reference proteome</keyword>
<keyword evidence="3" id="KW-0444">Lipid biosynthesis</keyword>
<proteinExistence type="inferred from homology"/>
<evidence type="ECO:0000256" key="13">
    <source>
        <dbReference type="SAM" id="Phobius"/>
    </source>
</evidence>
<reference evidence="14 15" key="1">
    <citation type="submission" date="2019-08" db="EMBL/GenBank/DDBJ databases">
        <authorList>
            <person name="Liang Q."/>
        </authorList>
    </citation>
    <scope>NUCLEOTIDE SEQUENCE [LARGE SCALE GENOMIC DNA]</scope>
    <source>
        <strain evidence="14 15">V1718</strain>
    </source>
</reference>
<dbReference type="KEGG" id="bbae:FRD01_01290"/>
<evidence type="ECO:0000256" key="6">
    <source>
        <dbReference type="ARBA" id="ARBA00022989"/>
    </source>
</evidence>
<dbReference type="GO" id="GO:0046474">
    <property type="term" value="P:glycerophospholipid biosynthetic process"/>
    <property type="evidence" value="ECO:0007669"/>
    <property type="project" value="TreeGrafter"/>
</dbReference>
<keyword evidence="6 13" id="KW-1133">Transmembrane helix</keyword>
<accession>A0A5B8XK51</accession>
<gene>
    <name evidence="14" type="primary">pgsA</name>
    <name evidence="14" type="ORF">FRD01_01290</name>
</gene>
<dbReference type="PANTHER" id="PTHR14269:SF62">
    <property type="entry name" value="CDP-DIACYLGLYCEROL--GLYCEROL-3-PHOSPHATE 3-PHOSPHATIDYLTRANSFERASE 1, CHLOROPLASTIC"/>
    <property type="match status" value="1"/>
</dbReference>
<dbReference type="AlphaFoldDB" id="A0A5B8XK51"/>
<feature type="transmembrane region" description="Helical" evidence="13">
    <location>
        <begin position="164"/>
        <end position="187"/>
    </location>
</feature>
<evidence type="ECO:0000256" key="5">
    <source>
        <dbReference type="ARBA" id="ARBA00022692"/>
    </source>
</evidence>
<evidence type="ECO:0000256" key="12">
    <source>
        <dbReference type="RuleBase" id="RU003750"/>
    </source>
</evidence>
<evidence type="ECO:0000313" key="14">
    <source>
        <dbReference type="EMBL" id="QED25915.1"/>
    </source>
</evidence>
<evidence type="ECO:0000256" key="3">
    <source>
        <dbReference type="ARBA" id="ARBA00022516"/>
    </source>
</evidence>
<dbReference type="InterPro" id="IPR000462">
    <property type="entry name" value="CDP-OH_P_trans"/>
</dbReference>
<dbReference type="OrthoDB" id="9796672at2"/>
<evidence type="ECO:0000256" key="8">
    <source>
        <dbReference type="ARBA" id="ARBA00023136"/>
    </source>
</evidence>
<dbReference type="EC" id="2.7.8.5" evidence="11"/>
<evidence type="ECO:0000256" key="2">
    <source>
        <dbReference type="ARBA" id="ARBA00010441"/>
    </source>
</evidence>
<protein>
    <recommendedName>
        <fullName evidence="11">CDP-diacylglycerol--glycerol-3-phosphate 3-phosphatidyltransferase</fullName>
        <ecNumber evidence="11">2.7.8.5</ecNumber>
    </recommendedName>
</protein>
<dbReference type="Gene3D" id="1.20.120.1760">
    <property type="match status" value="1"/>
</dbReference>
<keyword evidence="5 13" id="KW-0812">Transmembrane</keyword>
<keyword evidence="7" id="KW-0443">Lipid metabolism</keyword>
<keyword evidence="8 13" id="KW-0472">Membrane</keyword>
<dbReference type="GO" id="GO:0016020">
    <property type="term" value="C:membrane"/>
    <property type="evidence" value="ECO:0007669"/>
    <property type="project" value="UniProtKB-SubCell"/>
</dbReference>
<feature type="transmembrane region" description="Helical" evidence="13">
    <location>
        <begin position="12"/>
        <end position="33"/>
    </location>
</feature>
<dbReference type="PANTHER" id="PTHR14269">
    <property type="entry name" value="CDP-DIACYLGLYCEROL--GLYCEROL-3-PHOSPHATE 3-PHOSPHATIDYLTRANSFERASE-RELATED"/>
    <property type="match status" value="1"/>
</dbReference>